<dbReference type="RefSeq" id="WP_278467984.1">
    <property type="nucleotide sequence ID" value="NZ_JAGZMU010000005.1"/>
</dbReference>
<reference evidence="1" key="1">
    <citation type="submission" date="2021-02" db="EMBL/GenBank/DDBJ databases">
        <title>Infant gut strain persistence is associated with maternal origin, phylogeny, and functional potential including surface adhesion and iron acquisition.</title>
        <authorList>
            <person name="Lou Y.C."/>
        </authorList>
    </citation>
    <scope>NUCLEOTIDE SEQUENCE</scope>
    <source>
        <strain evidence="1">L3_108_031G1_dasL3_108_031G1_concoct_20</strain>
    </source>
</reference>
<sequence>MKEMNKKNNRIGEIITMNCGEEAEIVEYKNNSNIIVRFVKSGELVKCQYNQFRIGNVKSHFTPTVHGVGIVGLETTTKR</sequence>
<proteinExistence type="predicted"/>
<accession>A0A942WNB1</accession>
<dbReference type="EMBL" id="JAGZMU010000005">
    <property type="protein sequence ID" value="MBS4893751.1"/>
    <property type="molecule type" value="Genomic_DNA"/>
</dbReference>
<evidence type="ECO:0000313" key="1">
    <source>
        <dbReference type="EMBL" id="MBS4893751.1"/>
    </source>
</evidence>
<protein>
    <submittedName>
        <fullName evidence="1">Uncharacterized protein</fullName>
    </submittedName>
</protein>
<name>A0A942WNB1_VEIPA</name>
<comment type="caution">
    <text evidence="1">The sequence shown here is derived from an EMBL/GenBank/DDBJ whole genome shotgun (WGS) entry which is preliminary data.</text>
</comment>
<gene>
    <name evidence="1" type="ORF">KHZ90_08250</name>
</gene>
<dbReference type="AlphaFoldDB" id="A0A942WNB1"/>
<evidence type="ECO:0000313" key="2">
    <source>
        <dbReference type="Proteomes" id="UP000778864"/>
    </source>
</evidence>
<organism evidence="1 2">
    <name type="scientific">Veillonella parvula</name>
    <name type="common">Staphylococcus parvulus</name>
    <dbReference type="NCBI Taxonomy" id="29466"/>
    <lineage>
        <taxon>Bacteria</taxon>
        <taxon>Bacillati</taxon>
        <taxon>Bacillota</taxon>
        <taxon>Negativicutes</taxon>
        <taxon>Veillonellales</taxon>
        <taxon>Veillonellaceae</taxon>
        <taxon>Veillonella</taxon>
    </lineage>
</organism>
<dbReference type="Proteomes" id="UP000778864">
    <property type="component" value="Unassembled WGS sequence"/>
</dbReference>